<dbReference type="PANTHER" id="PTHR12905">
    <property type="entry name" value="METALLOPHOSPHOESTERASE"/>
    <property type="match status" value="1"/>
</dbReference>
<dbReference type="AlphaFoldDB" id="A0A7R8WV31"/>
<sequence length="96" mass="11114">MSWALKPHPLTSEPTKAWKKFQMEQKCMKIRVKPPTKPPDEDKVRFVCMSDTHSLTHKIRFPIPEGDVFLHAGDFTRCGTLKEVSAFNEWIGDLPF</sequence>
<dbReference type="InterPro" id="IPR051693">
    <property type="entry name" value="UPF0046_metallophosphoest"/>
</dbReference>
<reference evidence="1" key="1">
    <citation type="submission" date="2020-11" db="EMBL/GenBank/DDBJ databases">
        <authorList>
            <person name="Tran Van P."/>
        </authorList>
    </citation>
    <scope>NUCLEOTIDE SEQUENCE</scope>
</reference>
<dbReference type="PANTHER" id="PTHR12905:SF0">
    <property type="entry name" value="CALCINEURIN-LIKE PHOSPHOESTERASE DOMAIN-CONTAINING PROTEIN"/>
    <property type="match status" value="1"/>
</dbReference>
<dbReference type="EMBL" id="OB673200">
    <property type="protein sequence ID" value="CAD7235514.1"/>
    <property type="molecule type" value="Genomic_DNA"/>
</dbReference>
<organism evidence="1">
    <name type="scientific">Cyprideis torosa</name>
    <dbReference type="NCBI Taxonomy" id="163714"/>
    <lineage>
        <taxon>Eukaryota</taxon>
        <taxon>Metazoa</taxon>
        <taxon>Ecdysozoa</taxon>
        <taxon>Arthropoda</taxon>
        <taxon>Crustacea</taxon>
        <taxon>Oligostraca</taxon>
        <taxon>Ostracoda</taxon>
        <taxon>Podocopa</taxon>
        <taxon>Podocopida</taxon>
        <taxon>Cytherocopina</taxon>
        <taxon>Cytheroidea</taxon>
        <taxon>Cytherideidae</taxon>
        <taxon>Cyprideis</taxon>
    </lineage>
</organism>
<gene>
    <name evidence="1" type="ORF">CTOB1V02_LOCUS13329</name>
</gene>
<dbReference type="Gene3D" id="3.60.21.10">
    <property type="match status" value="1"/>
</dbReference>
<dbReference type="InterPro" id="IPR029052">
    <property type="entry name" value="Metallo-depent_PP-like"/>
</dbReference>
<protein>
    <submittedName>
        <fullName evidence="1">Uncharacterized protein</fullName>
    </submittedName>
</protein>
<accession>A0A7R8WV31</accession>
<name>A0A7R8WV31_9CRUS</name>
<evidence type="ECO:0000313" key="1">
    <source>
        <dbReference type="EMBL" id="CAD7235514.1"/>
    </source>
</evidence>
<dbReference type="OrthoDB" id="630188at2759"/>
<dbReference type="SUPFAM" id="SSF56300">
    <property type="entry name" value="Metallo-dependent phosphatases"/>
    <property type="match status" value="1"/>
</dbReference>
<proteinExistence type="predicted"/>